<dbReference type="PANTHER" id="PTHR31170">
    <property type="entry name" value="BNAC04G53230D PROTEIN"/>
    <property type="match status" value="1"/>
</dbReference>
<sequence length="282" mass="32895">MHARLIYRDDKLVRKEVDNDLKLEKKYIKLYLEVIDIHNQREKEIGELEKLNSDHMVVEVVCMLKRVQNRDMRKVVRLQIMVVETHLKEAPLFPSFEGKLRIFDRDTRPNYNHVLDILHKSYKRNDNRKIHTVFSVPTSYTAVELAKAGVNFKPNQNKPGALTIEFQSSTCNPTLTMPVLRIEEYCRYDPGIVPTYEQSFPDVDHPSGHQYIADMIQGLCQEVVLKDFSYGQSWRKIDEYCNSGLGWIRPYFTGTWSFIASVSALILFLLTAIQTYCSIRSL</sequence>
<keyword evidence="1" id="KW-0472">Membrane</keyword>
<comment type="caution">
    <text evidence="2">The sequence shown here is derived from an EMBL/GenBank/DDBJ whole genome shotgun (WGS) entry which is preliminary data.</text>
</comment>
<proteinExistence type="predicted"/>
<name>A0A6L2M5U2_TANCI</name>
<accession>A0A6L2M5U2</accession>
<dbReference type="InterPro" id="IPR004158">
    <property type="entry name" value="DUF247_pln"/>
</dbReference>
<evidence type="ECO:0000313" key="2">
    <source>
        <dbReference type="EMBL" id="GEU69000.1"/>
    </source>
</evidence>
<dbReference type="AlphaFoldDB" id="A0A6L2M5U2"/>
<organism evidence="2">
    <name type="scientific">Tanacetum cinerariifolium</name>
    <name type="common">Dalmatian daisy</name>
    <name type="synonym">Chrysanthemum cinerariifolium</name>
    <dbReference type="NCBI Taxonomy" id="118510"/>
    <lineage>
        <taxon>Eukaryota</taxon>
        <taxon>Viridiplantae</taxon>
        <taxon>Streptophyta</taxon>
        <taxon>Embryophyta</taxon>
        <taxon>Tracheophyta</taxon>
        <taxon>Spermatophyta</taxon>
        <taxon>Magnoliopsida</taxon>
        <taxon>eudicotyledons</taxon>
        <taxon>Gunneridae</taxon>
        <taxon>Pentapetalae</taxon>
        <taxon>asterids</taxon>
        <taxon>campanulids</taxon>
        <taxon>Asterales</taxon>
        <taxon>Asteraceae</taxon>
        <taxon>Asteroideae</taxon>
        <taxon>Anthemideae</taxon>
        <taxon>Anthemidinae</taxon>
        <taxon>Tanacetum</taxon>
    </lineage>
</organism>
<dbReference type="PANTHER" id="PTHR31170:SF25">
    <property type="entry name" value="BNAA09G04570D PROTEIN"/>
    <property type="match status" value="1"/>
</dbReference>
<reference evidence="2" key="1">
    <citation type="journal article" date="2019" name="Sci. Rep.">
        <title>Draft genome of Tanacetum cinerariifolium, the natural source of mosquito coil.</title>
        <authorList>
            <person name="Yamashiro T."/>
            <person name="Shiraishi A."/>
            <person name="Satake H."/>
            <person name="Nakayama K."/>
        </authorList>
    </citation>
    <scope>NUCLEOTIDE SEQUENCE</scope>
</reference>
<dbReference type="Pfam" id="PF03140">
    <property type="entry name" value="DUF247"/>
    <property type="match status" value="1"/>
</dbReference>
<evidence type="ECO:0000256" key="1">
    <source>
        <dbReference type="SAM" id="Phobius"/>
    </source>
</evidence>
<gene>
    <name evidence="2" type="ORF">Tci_040978</name>
</gene>
<keyword evidence="1" id="KW-0812">Transmembrane</keyword>
<dbReference type="EMBL" id="BKCJ010005853">
    <property type="protein sequence ID" value="GEU69000.1"/>
    <property type="molecule type" value="Genomic_DNA"/>
</dbReference>
<feature type="transmembrane region" description="Helical" evidence="1">
    <location>
        <begin position="251"/>
        <end position="273"/>
    </location>
</feature>
<keyword evidence="1" id="KW-1133">Transmembrane helix</keyword>
<protein>
    <submittedName>
        <fullName evidence="2">Uncharacterized protein</fullName>
    </submittedName>
</protein>